<feature type="region of interest" description="Disordered" evidence="1">
    <location>
        <begin position="122"/>
        <end position="185"/>
    </location>
</feature>
<protein>
    <submittedName>
        <fullName evidence="2">Uncharacterized protein</fullName>
    </submittedName>
</protein>
<evidence type="ECO:0000313" key="3">
    <source>
        <dbReference type="Proteomes" id="UP000479000"/>
    </source>
</evidence>
<evidence type="ECO:0000256" key="1">
    <source>
        <dbReference type="SAM" id="MobiDB-lite"/>
    </source>
</evidence>
<proteinExistence type="predicted"/>
<dbReference type="EMBL" id="CADCXU010011662">
    <property type="protein sequence ID" value="CAB0001848.1"/>
    <property type="molecule type" value="Genomic_DNA"/>
</dbReference>
<dbReference type="AlphaFoldDB" id="A0A6H5GG17"/>
<gene>
    <name evidence="2" type="ORF">NTEN_LOCUS7635</name>
</gene>
<dbReference type="Proteomes" id="UP000479000">
    <property type="component" value="Unassembled WGS sequence"/>
</dbReference>
<feature type="region of interest" description="Disordered" evidence="1">
    <location>
        <begin position="1"/>
        <end position="61"/>
    </location>
</feature>
<reference evidence="2 3" key="1">
    <citation type="submission" date="2020-02" db="EMBL/GenBank/DDBJ databases">
        <authorList>
            <person name="Ferguson B K."/>
        </authorList>
    </citation>
    <scope>NUCLEOTIDE SEQUENCE [LARGE SCALE GENOMIC DNA]</scope>
</reference>
<feature type="compositionally biased region" description="Low complexity" evidence="1">
    <location>
        <begin position="37"/>
        <end position="47"/>
    </location>
</feature>
<evidence type="ECO:0000313" key="2">
    <source>
        <dbReference type="EMBL" id="CAB0001848.1"/>
    </source>
</evidence>
<feature type="compositionally biased region" description="Polar residues" evidence="1">
    <location>
        <begin position="1"/>
        <end position="17"/>
    </location>
</feature>
<organism evidence="2 3">
    <name type="scientific">Nesidiocoris tenuis</name>
    <dbReference type="NCBI Taxonomy" id="355587"/>
    <lineage>
        <taxon>Eukaryota</taxon>
        <taxon>Metazoa</taxon>
        <taxon>Ecdysozoa</taxon>
        <taxon>Arthropoda</taxon>
        <taxon>Hexapoda</taxon>
        <taxon>Insecta</taxon>
        <taxon>Pterygota</taxon>
        <taxon>Neoptera</taxon>
        <taxon>Paraneoptera</taxon>
        <taxon>Hemiptera</taxon>
        <taxon>Heteroptera</taxon>
        <taxon>Panheteroptera</taxon>
        <taxon>Cimicomorpha</taxon>
        <taxon>Miridae</taxon>
        <taxon>Dicyphina</taxon>
        <taxon>Nesidiocoris</taxon>
    </lineage>
</organism>
<accession>A0A6H5GG17</accession>
<name>A0A6H5GG17_9HEMI</name>
<sequence length="185" mass="20183">MHSEKNFNFLSANSNGANPRCPRGEPPAGPFFRSFSPGDAPSPGEAEGPPPATRMRGPFQEYRAPMDASHVRGLGERLAVAPIAGRLQPGPGPHGRVSISRRAPRGYVIVDVAGDVGATSLRHGCRLSRKRDSPAGKPVVGQRCGRARQSFGEQNERQTRRTGSRTSPRRSERISKFHRRNARQK</sequence>
<feature type="compositionally biased region" description="Basic residues" evidence="1">
    <location>
        <begin position="176"/>
        <end position="185"/>
    </location>
</feature>
<keyword evidence="3" id="KW-1185">Reference proteome</keyword>